<dbReference type="Proteomes" id="UP001465976">
    <property type="component" value="Unassembled WGS sequence"/>
</dbReference>
<comment type="caution">
    <text evidence="2">The sequence shown here is derived from an EMBL/GenBank/DDBJ whole genome shotgun (WGS) entry which is preliminary data.</text>
</comment>
<reference evidence="2 3" key="1">
    <citation type="submission" date="2024-02" db="EMBL/GenBank/DDBJ databases">
        <title>A draft genome for the cacao thread blight pathogen Marasmius crinis-equi.</title>
        <authorList>
            <person name="Cohen S.P."/>
            <person name="Baruah I.K."/>
            <person name="Amoako-Attah I."/>
            <person name="Bukari Y."/>
            <person name="Meinhardt L.W."/>
            <person name="Bailey B.A."/>
        </authorList>
    </citation>
    <scope>NUCLEOTIDE SEQUENCE [LARGE SCALE GENOMIC DNA]</scope>
    <source>
        <strain evidence="2 3">GH-76</strain>
    </source>
</reference>
<keyword evidence="3" id="KW-1185">Reference proteome</keyword>
<evidence type="ECO:0000313" key="2">
    <source>
        <dbReference type="EMBL" id="KAL0579759.1"/>
    </source>
</evidence>
<feature type="transmembrane region" description="Helical" evidence="1">
    <location>
        <begin position="49"/>
        <end position="70"/>
    </location>
</feature>
<keyword evidence="1" id="KW-1133">Transmembrane helix</keyword>
<evidence type="ECO:0000256" key="1">
    <source>
        <dbReference type="SAM" id="Phobius"/>
    </source>
</evidence>
<gene>
    <name evidence="2" type="ORF">V5O48_002253</name>
</gene>
<keyword evidence="1" id="KW-0812">Transmembrane</keyword>
<proteinExistence type="predicted"/>
<accession>A0ABR3FW57</accession>
<feature type="transmembrane region" description="Helical" evidence="1">
    <location>
        <begin position="6"/>
        <end position="29"/>
    </location>
</feature>
<keyword evidence="1" id="KW-0472">Membrane</keyword>
<evidence type="ECO:0000313" key="3">
    <source>
        <dbReference type="Proteomes" id="UP001465976"/>
    </source>
</evidence>
<protein>
    <submittedName>
        <fullName evidence="2">Uncharacterized protein</fullName>
    </submittedName>
</protein>
<organism evidence="2 3">
    <name type="scientific">Marasmius crinis-equi</name>
    <dbReference type="NCBI Taxonomy" id="585013"/>
    <lineage>
        <taxon>Eukaryota</taxon>
        <taxon>Fungi</taxon>
        <taxon>Dikarya</taxon>
        <taxon>Basidiomycota</taxon>
        <taxon>Agaricomycotina</taxon>
        <taxon>Agaricomycetes</taxon>
        <taxon>Agaricomycetidae</taxon>
        <taxon>Agaricales</taxon>
        <taxon>Marasmiineae</taxon>
        <taxon>Marasmiaceae</taxon>
        <taxon>Marasmius</taxon>
    </lineage>
</organism>
<sequence>MYPLSAWVYYVAAIVYDLGVTTISVGYLLKHQHTSTSSTMMSKITKMMLYDGIGYFVFLTGVNVVNLMIYRENTDIQTAGASLGYAATWIFSQRLLIHLHEMSLERRNESMYEAYTISQTISSAQAVNRAVRSQFEPKGSFADSLELTNPNFDLNTLESGVVGSDDDVSSVQVHVERTVTIHRRPSMKKELEDYSRHAVSAVTGPTDGTRTISIVSTGKKR</sequence>
<name>A0ABR3FW57_9AGAR</name>
<dbReference type="EMBL" id="JBAHYK010000049">
    <property type="protein sequence ID" value="KAL0579759.1"/>
    <property type="molecule type" value="Genomic_DNA"/>
</dbReference>